<dbReference type="EMBL" id="KZ819663">
    <property type="protein sequence ID" value="PWN29284.1"/>
    <property type="molecule type" value="Genomic_DNA"/>
</dbReference>
<dbReference type="PANTHER" id="PTHR13256">
    <property type="entry name" value="N-ACETYLTRANSFERASE 9"/>
    <property type="match status" value="1"/>
</dbReference>
<evidence type="ECO:0000256" key="1">
    <source>
        <dbReference type="ARBA" id="ARBA00009342"/>
    </source>
</evidence>
<comment type="similarity">
    <text evidence="1">Belongs to the acetyltransferase family. GNAT subfamily.</text>
</comment>
<keyword evidence="3 5" id="KW-0012">Acyltransferase</keyword>
<dbReference type="InterPro" id="IPR000182">
    <property type="entry name" value="GNAT_dom"/>
</dbReference>
<dbReference type="AlphaFoldDB" id="A0A316UWA7"/>
<dbReference type="PANTHER" id="PTHR13256:SF16">
    <property type="entry name" value="ALPHA_BETA-TUBULIN-N-ACETYLTRANSFERASE 9"/>
    <property type="match status" value="1"/>
</dbReference>
<dbReference type="GO" id="GO:0008080">
    <property type="term" value="F:N-acetyltransferase activity"/>
    <property type="evidence" value="ECO:0007669"/>
    <property type="project" value="InterPro"/>
</dbReference>
<reference evidence="5 6" key="1">
    <citation type="journal article" date="2018" name="Mol. Biol. Evol.">
        <title>Broad Genomic Sampling Reveals a Smut Pathogenic Ancestry of the Fungal Clade Ustilaginomycotina.</title>
        <authorList>
            <person name="Kijpornyongpan T."/>
            <person name="Mondo S.J."/>
            <person name="Barry K."/>
            <person name="Sandor L."/>
            <person name="Lee J."/>
            <person name="Lipzen A."/>
            <person name="Pangilinan J."/>
            <person name="LaButti K."/>
            <person name="Hainaut M."/>
            <person name="Henrissat B."/>
            <person name="Grigoriev I.V."/>
            <person name="Spatafora J.W."/>
            <person name="Aime M.C."/>
        </authorList>
    </citation>
    <scope>NUCLEOTIDE SEQUENCE [LARGE SCALE GENOMIC DNA]</scope>
    <source>
        <strain evidence="5 6">MCA 5214</strain>
    </source>
</reference>
<dbReference type="OrthoDB" id="5043642at2759"/>
<protein>
    <submittedName>
        <fullName evidence="5">Acyl-CoA N-acyltransferase</fullName>
    </submittedName>
</protein>
<dbReference type="Pfam" id="PF13302">
    <property type="entry name" value="Acetyltransf_3"/>
    <property type="match status" value="1"/>
</dbReference>
<evidence type="ECO:0000313" key="6">
    <source>
        <dbReference type="Proteomes" id="UP000245884"/>
    </source>
</evidence>
<keyword evidence="2 5" id="KW-0808">Transferase</keyword>
<dbReference type="GeneID" id="37029870"/>
<evidence type="ECO:0000256" key="3">
    <source>
        <dbReference type="ARBA" id="ARBA00023315"/>
    </source>
</evidence>
<evidence type="ECO:0000256" key="2">
    <source>
        <dbReference type="ARBA" id="ARBA00022679"/>
    </source>
</evidence>
<gene>
    <name evidence="5" type="ORF">BDZ90DRAFT_258229</name>
</gene>
<dbReference type="Gene3D" id="3.40.630.30">
    <property type="match status" value="1"/>
</dbReference>
<dbReference type="InterPro" id="IPR039135">
    <property type="entry name" value="NAT9-like"/>
</dbReference>
<keyword evidence="6" id="KW-1185">Reference proteome</keyword>
<dbReference type="RefSeq" id="XP_025363896.1">
    <property type="nucleotide sequence ID" value="XM_025508047.1"/>
</dbReference>
<proteinExistence type="inferred from homology"/>
<sequence length="219" mass="25267">MRLNEETVLVGSSVVLVPYRKEHVPQYHEWMQSPILQEQTASEPLTLEQEYEMQAKWHLDEDKLTFIVLHKEDAESAESVERLLARCRMAGDVNVFLSEDAEEEEEDEGARTQKQLRGEMEVMIAEPSLRRHGLASQALQLLMHYVTQEQPTSKRPLLSPFNLFVKVGLSNSPSRALFARLGFEEVKVSEVWQEVEMRYTRGEGSAGMPPQRVLRWARD</sequence>
<dbReference type="STRING" id="1569628.A0A316UWA7"/>
<evidence type="ECO:0000313" key="5">
    <source>
        <dbReference type="EMBL" id="PWN29284.1"/>
    </source>
</evidence>
<accession>A0A316UWA7</accession>
<name>A0A316UWA7_9BASI</name>
<dbReference type="Proteomes" id="UP000245884">
    <property type="component" value="Unassembled WGS sequence"/>
</dbReference>
<evidence type="ECO:0000259" key="4">
    <source>
        <dbReference type="PROSITE" id="PS51186"/>
    </source>
</evidence>
<dbReference type="PROSITE" id="PS51186">
    <property type="entry name" value="GNAT"/>
    <property type="match status" value="1"/>
</dbReference>
<dbReference type="SUPFAM" id="SSF55729">
    <property type="entry name" value="Acyl-CoA N-acyltransferases (Nat)"/>
    <property type="match status" value="1"/>
</dbReference>
<feature type="domain" description="N-acetyltransferase" evidence="4">
    <location>
        <begin position="43"/>
        <end position="202"/>
    </location>
</feature>
<dbReference type="InterPro" id="IPR016181">
    <property type="entry name" value="Acyl_CoA_acyltransferase"/>
</dbReference>
<organism evidence="5 6">
    <name type="scientific">Jaminaea rosea</name>
    <dbReference type="NCBI Taxonomy" id="1569628"/>
    <lineage>
        <taxon>Eukaryota</taxon>
        <taxon>Fungi</taxon>
        <taxon>Dikarya</taxon>
        <taxon>Basidiomycota</taxon>
        <taxon>Ustilaginomycotina</taxon>
        <taxon>Exobasidiomycetes</taxon>
        <taxon>Microstromatales</taxon>
        <taxon>Microstromatales incertae sedis</taxon>
        <taxon>Jaminaea</taxon>
    </lineage>
</organism>